<organism evidence="3 4">
    <name type="scientific">Solanum verrucosum</name>
    <dbReference type="NCBI Taxonomy" id="315347"/>
    <lineage>
        <taxon>Eukaryota</taxon>
        <taxon>Viridiplantae</taxon>
        <taxon>Streptophyta</taxon>
        <taxon>Embryophyta</taxon>
        <taxon>Tracheophyta</taxon>
        <taxon>Spermatophyta</taxon>
        <taxon>Magnoliopsida</taxon>
        <taxon>eudicotyledons</taxon>
        <taxon>Gunneridae</taxon>
        <taxon>Pentapetalae</taxon>
        <taxon>asterids</taxon>
        <taxon>lamiids</taxon>
        <taxon>Solanales</taxon>
        <taxon>Solanaceae</taxon>
        <taxon>Solanoideae</taxon>
        <taxon>Solaneae</taxon>
        <taxon>Solanum</taxon>
    </lineage>
</organism>
<feature type="compositionally biased region" description="Basic and acidic residues" evidence="1">
    <location>
        <begin position="551"/>
        <end position="567"/>
    </location>
</feature>
<evidence type="ECO:0000256" key="1">
    <source>
        <dbReference type="SAM" id="MobiDB-lite"/>
    </source>
</evidence>
<feature type="domain" description="CCHC-type" evidence="2">
    <location>
        <begin position="275"/>
        <end position="291"/>
    </location>
</feature>
<evidence type="ECO:0000259" key="2">
    <source>
        <dbReference type="SMART" id="SM00343"/>
    </source>
</evidence>
<feature type="domain" description="CCHC-type" evidence="2">
    <location>
        <begin position="442"/>
        <end position="458"/>
    </location>
</feature>
<feature type="region of interest" description="Disordered" evidence="1">
    <location>
        <begin position="885"/>
        <end position="923"/>
    </location>
</feature>
<protein>
    <recommendedName>
        <fullName evidence="2">CCHC-type domain-containing protein</fullName>
    </recommendedName>
</protein>
<evidence type="ECO:0000313" key="4">
    <source>
        <dbReference type="Proteomes" id="UP001234989"/>
    </source>
</evidence>
<feature type="compositionally biased region" description="Basic and acidic residues" evidence="1">
    <location>
        <begin position="50"/>
        <end position="66"/>
    </location>
</feature>
<feature type="domain" description="CCHC-type" evidence="2">
    <location>
        <begin position="108"/>
        <end position="124"/>
    </location>
</feature>
<reference evidence="3" key="1">
    <citation type="submission" date="2023-08" db="EMBL/GenBank/DDBJ databases">
        <title>A de novo genome assembly of Solanum verrucosum Schlechtendal, a Mexican diploid species geographically isolated from the other diploid A-genome species in potato relatives.</title>
        <authorList>
            <person name="Hosaka K."/>
        </authorList>
    </citation>
    <scope>NUCLEOTIDE SEQUENCE</scope>
    <source>
        <tissue evidence="3">Young leaves</tissue>
    </source>
</reference>
<evidence type="ECO:0000313" key="3">
    <source>
        <dbReference type="EMBL" id="WMV24000.1"/>
    </source>
</evidence>
<feature type="compositionally biased region" description="Basic and acidic residues" evidence="1">
    <location>
        <begin position="1052"/>
        <end position="1068"/>
    </location>
</feature>
<dbReference type="GO" id="GO:0003676">
    <property type="term" value="F:nucleic acid binding"/>
    <property type="evidence" value="ECO:0007669"/>
    <property type="project" value="InterPro"/>
</dbReference>
<name>A0AAF0QMN7_SOLVR</name>
<proteinExistence type="predicted"/>
<accession>A0AAF0QMN7</accession>
<feature type="compositionally biased region" description="Basic and acidic residues" evidence="1">
    <location>
        <begin position="217"/>
        <end position="233"/>
    </location>
</feature>
<feature type="domain" description="CCHC-type" evidence="2">
    <location>
        <begin position="776"/>
        <end position="792"/>
    </location>
</feature>
<gene>
    <name evidence="3" type="ORF">MTR67_017385</name>
</gene>
<feature type="compositionally biased region" description="Basic and acidic residues" evidence="1">
    <location>
        <begin position="384"/>
        <end position="400"/>
    </location>
</feature>
<feature type="region of interest" description="Disordered" evidence="1">
    <location>
        <begin position="1052"/>
        <end position="1104"/>
    </location>
</feature>
<feature type="region of interest" description="Disordered" evidence="1">
    <location>
        <begin position="718"/>
        <end position="756"/>
    </location>
</feature>
<feature type="domain" description="CCHC-type" evidence="2">
    <location>
        <begin position="609"/>
        <end position="625"/>
    </location>
</feature>
<dbReference type="Proteomes" id="UP001234989">
    <property type="component" value="Chromosome 4"/>
</dbReference>
<keyword evidence="4" id="KW-1185">Reference proteome</keyword>
<feature type="region of interest" description="Disordered" evidence="1">
    <location>
        <begin position="551"/>
        <end position="589"/>
    </location>
</feature>
<feature type="region of interest" description="Disordered" evidence="1">
    <location>
        <begin position="217"/>
        <end position="255"/>
    </location>
</feature>
<dbReference type="SMART" id="SM00343">
    <property type="entry name" value="ZnF_C2HC"/>
    <property type="match status" value="6"/>
</dbReference>
<dbReference type="GO" id="GO:0008270">
    <property type="term" value="F:zinc ion binding"/>
    <property type="evidence" value="ECO:0007669"/>
    <property type="project" value="InterPro"/>
</dbReference>
<feature type="region of interest" description="Disordered" evidence="1">
    <location>
        <begin position="50"/>
        <end position="88"/>
    </location>
</feature>
<dbReference type="InterPro" id="IPR001878">
    <property type="entry name" value="Znf_CCHC"/>
</dbReference>
<sequence>MVADSRERMSMFVSGASDLVVKECLTIMLVKEIDVSRLIVHAQKIGEENLKEKTRESKRERKDNRNFSHSRSGGGNHSQGNGSSKKMVPELQRCGKGHRSECLADKNACFGCGKMDHMIRNYPSVAKNEGDNSRWAQSFPSSDSIEGVASKSDMFYPLEMREAKAQTMVADSRERMSMFVSGASDLVVKECLTIMLVKEIDVSRLIVHAQKIGEENLKEKTRESKRERKDNRNFSHSRSGGGNHSQGNGSSKKMVPELQRCGKGHRSECLADKNACFGCGKMDHMIRNYPSVAKNEGDNSRWAQSFPSSDSIEGVASKSDMFYPLEMREAKAQTMVADSRERMSMFVSGASDLVVKECLTIMLVKEIDVSRLIVHAQKIGEENLKEKTRESKRERKDNRNFSHSRSGGGNHSQGNGSSKKMVPELQRCGKGHRSECLADKNACFGCGKMDHMIRNYPSVAKNEGDNSRWAQSFPSSDSIEGVASKSDMFYPLEMREAKAQTMVADSRERMSMFVSGASDLVVKECLTIMLVKEIDVSRLIVHAQKIGEENLKEKTRESKRERKDNRNFSHSRSGGGNHSQGNGSSKKMVPELQRCGKGHRSECLADKNACFGCGKMDHMIRNYPSVAKNEGDNSRWAQSFPSSDSIEGVASKSDMFYPLEMREAKAQTMVADSRERMSMFVSGASDLVVKECLTIMLVKEIDVSRLIVHAQKIGEENLKEKTRESKRERKDNRNFSHSRSGGGNHSQGNGSSKKMVPELQRCGKGHRSECLADKNACFGCGKMDHMIRNYPSVAKNEGDNSRWAQSFPSSDSIEGVASKSDMFYPLEMREAKAQTMVADSRERMSMFVSGASDLVVKECLTIMLVKEIDVSRLIVHAQKIGEENLKEKTRESKRERKDNRNFSHSRSGGGNHSQGNGSSKKMVPELQRCGKGHRSECLADKNACFGCGKMDHMIRNYPSVAKNEGDNSRWAQSFPSSDSIEGVASKSDMFYPLEMREAKAQTMVADSRERMSMFVSGASDLVVKECLTIMLVKEIDVSRLIVHAQKIGEENLKEKTRESKRERKDNRNFSHSRSGGGNHSQGNGSSEKMEPEFQSCGNSHRKNRRSFSKIDAEIRAVKEGLDYCVQKCCLPLTIETDSLITKILDWVREVPWIVAMDGLASGRDIFIPLEMREAKVLEFINLCQGNMSVNEYSLKFIQLSKYAQTMVADSRAMMSKFMSGASDLVVKECLTVMLVKEMDVYRLIVHLQKIEEEKLDSSSTKNRRRET</sequence>
<feature type="region of interest" description="Disordered" evidence="1">
    <location>
        <begin position="384"/>
        <end position="422"/>
    </location>
</feature>
<feature type="compositionally biased region" description="Basic and acidic residues" evidence="1">
    <location>
        <begin position="885"/>
        <end position="901"/>
    </location>
</feature>
<feature type="compositionally biased region" description="Basic and acidic residues" evidence="1">
    <location>
        <begin position="718"/>
        <end position="734"/>
    </location>
</feature>
<dbReference type="EMBL" id="CP133615">
    <property type="protein sequence ID" value="WMV24000.1"/>
    <property type="molecule type" value="Genomic_DNA"/>
</dbReference>
<dbReference type="AlphaFoldDB" id="A0AAF0QMN7"/>
<dbReference type="PANTHER" id="PTHR34482:SF57">
    <property type="entry name" value="RETROTRANSPOSON GAG DOMAIN-CONTAINING PROTEIN"/>
    <property type="match status" value="1"/>
</dbReference>
<dbReference type="PANTHER" id="PTHR34482">
    <property type="entry name" value="DNA DAMAGE-INDUCIBLE PROTEIN 1-LIKE"/>
    <property type="match status" value="1"/>
</dbReference>
<feature type="domain" description="CCHC-type" evidence="2">
    <location>
        <begin position="943"/>
        <end position="959"/>
    </location>
</feature>